<accession>A0A5B6UAI9</accession>
<keyword evidence="2" id="KW-1185">Reference proteome</keyword>
<name>A0A5B6UAI9_9ROSI</name>
<keyword evidence="1" id="KW-0645">Protease</keyword>
<dbReference type="SUPFAM" id="SSF140990">
    <property type="entry name" value="FtsH protease domain-like"/>
    <property type="match status" value="2"/>
</dbReference>
<organism evidence="1 2">
    <name type="scientific">Gossypium australe</name>
    <dbReference type="NCBI Taxonomy" id="47621"/>
    <lineage>
        <taxon>Eukaryota</taxon>
        <taxon>Viridiplantae</taxon>
        <taxon>Streptophyta</taxon>
        <taxon>Embryophyta</taxon>
        <taxon>Tracheophyta</taxon>
        <taxon>Spermatophyta</taxon>
        <taxon>Magnoliopsida</taxon>
        <taxon>eudicotyledons</taxon>
        <taxon>Gunneridae</taxon>
        <taxon>Pentapetalae</taxon>
        <taxon>rosids</taxon>
        <taxon>malvids</taxon>
        <taxon>Malvales</taxon>
        <taxon>Malvaceae</taxon>
        <taxon>Malvoideae</taxon>
        <taxon>Gossypium</taxon>
    </lineage>
</organism>
<evidence type="ECO:0000313" key="2">
    <source>
        <dbReference type="Proteomes" id="UP000325315"/>
    </source>
</evidence>
<dbReference type="GO" id="GO:0005524">
    <property type="term" value="F:ATP binding"/>
    <property type="evidence" value="ECO:0007669"/>
    <property type="project" value="InterPro"/>
</dbReference>
<reference evidence="2" key="1">
    <citation type="journal article" date="2019" name="Plant Biotechnol. J.">
        <title>Genome sequencing of the Australian wild diploid species Gossypium australe highlights disease resistance and delayed gland morphogenesis.</title>
        <authorList>
            <person name="Cai Y."/>
            <person name="Cai X."/>
            <person name="Wang Q."/>
            <person name="Wang P."/>
            <person name="Zhang Y."/>
            <person name="Cai C."/>
            <person name="Xu Y."/>
            <person name="Wang K."/>
            <person name="Zhou Z."/>
            <person name="Wang C."/>
            <person name="Geng S."/>
            <person name="Li B."/>
            <person name="Dong Q."/>
            <person name="Hou Y."/>
            <person name="Wang H."/>
            <person name="Ai P."/>
            <person name="Liu Z."/>
            <person name="Yi F."/>
            <person name="Sun M."/>
            <person name="An G."/>
            <person name="Cheng J."/>
            <person name="Zhang Y."/>
            <person name="Shi Q."/>
            <person name="Xie Y."/>
            <person name="Shi X."/>
            <person name="Chang Y."/>
            <person name="Huang F."/>
            <person name="Chen Y."/>
            <person name="Hong S."/>
            <person name="Mi L."/>
            <person name="Sun Q."/>
            <person name="Zhang L."/>
            <person name="Zhou B."/>
            <person name="Peng R."/>
            <person name="Zhang X."/>
            <person name="Liu F."/>
        </authorList>
    </citation>
    <scope>NUCLEOTIDE SEQUENCE [LARGE SCALE GENOMIC DNA]</scope>
    <source>
        <strain evidence="2">cv. PA1801</strain>
    </source>
</reference>
<dbReference type="Gene3D" id="1.20.58.760">
    <property type="entry name" value="Peptidase M41"/>
    <property type="match status" value="1"/>
</dbReference>
<dbReference type="OrthoDB" id="66620at2759"/>
<dbReference type="GO" id="GO:0006508">
    <property type="term" value="P:proteolysis"/>
    <property type="evidence" value="ECO:0007669"/>
    <property type="project" value="UniProtKB-KW"/>
</dbReference>
<evidence type="ECO:0000313" key="1">
    <source>
        <dbReference type="EMBL" id="KAA3453162.1"/>
    </source>
</evidence>
<dbReference type="PANTHER" id="PTHR33471:SF7">
    <property type="entry name" value="ATP-DEPENDENT ZINC METALLOPROTEASE-RELATED"/>
    <property type="match status" value="1"/>
</dbReference>
<gene>
    <name evidence="1" type="ORF">EPI10_009227</name>
</gene>
<protein>
    <submittedName>
        <fullName evidence="1">ATP-dependent zinc metalloprotease</fullName>
    </submittedName>
</protein>
<dbReference type="GO" id="GO:0004222">
    <property type="term" value="F:metalloendopeptidase activity"/>
    <property type="evidence" value="ECO:0007669"/>
    <property type="project" value="InterPro"/>
</dbReference>
<proteinExistence type="predicted"/>
<keyword evidence="1" id="KW-0482">Metalloprotease</keyword>
<dbReference type="AlphaFoldDB" id="A0A5B6UAI9"/>
<keyword evidence="1" id="KW-0378">Hydrolase</keyword>
<dbReference type="InterPro" id="IPR037219">
    <property type="entry name" value="Peptidase_M41-like"/>
</dbReference>
<dbReference type="PANTHER" id="PTHR33471">
    <property type="entry name" value="ATP-DEPENDENT ZINC METALLOPROTEASE-RELATED"/>
    <property type="match status" value="1"/>
</dbReference>
<sequence>MALSVSPPPLSLTQNFPHFVTSHSLPLSQCHPISFQTPPPKSIHYHPPRALREWQEYEEAVKKKDLATALRFLISIEKDNSDDSVEENGSLSTQSARSRIGDLGFFGGSVRDWEVLDTCLNADDMRLVGMAYEFLKAKGFLPNFGRFSSIVLDGARDVTPSVLKSSTGLEASKFSPKKWGLSGSSSVVLAGFLGGVSYLLQQGIDIRPQLAIILGLAFTDSIFLGGTCLAQISSYWPPYRRRILVHEAGHLLVAYLMGCPIRGVILDPIVAMQMGIQGQAGTQFWDENMNNEMAEGQLSGSTFDSLRGETLTMLSFDDSLKKASQFLLAINFNSLFHHQAGSDYLMLILSRMPAYGRYCMVLFAGTAAEALVYGDAEGGENDENLFRSISVLLQPPLSVAQMSNQARWSVLQSYNLLKWHRHAHRAAFKAMENGASLSVIIRKIEEAISSNR</sequence>
<dbReference type="GO" id="GO:0004176">
    <property type="term" value="F:ATP-dependent peptidase activity"/>
    <property type="evidence" value="ECO:0007669"/>
    <property type="project" value="InterPro"/>
</dbReference>
<dbReference type="EMBL" id="SMMG02000013">
    <property type="protein sequence ID" value="KAA3453162.1"/>
    <property type="molecule type" value="Genomic_DNA"/>
</dbReference>
<comment type="caution">
    <text evidence="1">The sequence shown here is derived from an EMBL/GenBank/DDBJ whole genome shotgun (WGS) entry which is preliminary data.</text>
</comment>
<dbReference type="Proteomes" id="UP000325315">
    <property type="component" value="Unassembled WGS sequence"/>
</dbReference>